<feature type="domain" description="EF-hand" evidence="10">
    <location>
        <begin position="9"/>
        <end position="44"/>
    </location>
</feature>
<evidence type="ECO:0000256" key="8">
    <source>
        <dbReference type="PROSITE-ProRule" id="PRU00221"/>
    </source>
</evidence>
<evidence type="ECO:0000313" key="11">
    <source>
        <dbReference type="EnsemblMetazoa" id="CLYHEMP020490.1"/>
    </source>
</evidence>
<evidence type="ECO:0000256" key="7">
    <source>
        <dbReference type="ARBA" id="ARBA00023262"/>
    </source>
</evidence>
<dbReference type="InterPro" id="IPR015943">
    <property type="entry name" value="WD40/YVTN_repeat-like_dom_sf"/>
</dbReference>
<dbReference type="InterPro" id="IPR019775">
    <property type="entry name" value="WD40_repeat_CS"/>
</dbReference>
<feature type="repeat" description="WD" evidence="8">
    <location>
        <begin position="312"/>
        <end position="337"/>
    </location>
</feature>
<dbReference type="Gene3D" id="2.130.10.10">
    <property type="entry name" value="YVTN repeat-like/Quinoprotein amine dehydrogenase"/>
    <property type="match status" value="4"/>
</dbReference>
<dbReference type="InterPro" id="IPR002048">
    <property type="entry name" value="EF_hand_dom"/>
</dbReference>
<dbReference type="GO" id="GO:0005509">
    <property type="term" value="F:calcium ion binding"/>
    <property type="evidence" value="ECO:0007669"/>
    <property type="project" value="InterPro"/>
</dbReference>
<dbReference type="Proteomes" id="UP000594262">
    <property type="component" value="Unplaced"/>
</dbReference>
<evidence type="ECO:0000256" key="2">
    <source>
        <dbReference type="ARBA" id="ARBA00014901"/>
    </source>
</evidence>
<feature type="repeat" description="WD" evidence="8">
    <location>
        <begin position="484"/>
        <end position="525"/>
    </location>
</feature>
<sequence length="1054" mass="118688">MAFGSSDELDDEQLQLMFMKVDTNCDGTVDWEEFCSYMLLENQQKDSMTRDVIDLPFPNAAREIANPHHDSLAKITYFPSLGVAQRASNAVDSEELDNGNGRYISCSKDGLFVFWNLDLQIQRTINLNDMQTNGSKSKQIWVTDVVALANVKKVAVATTERDITFYDCSANSFEKQFLLTGLPHCVLCMDYWFNPQNMNEGVLVTGDAGGSVSCMQFTQATVGLFDVSIGKQHNMSTSTVRRIPFQELCVGRHSSVNTILFSDLHDDWVRKVKYIPNLQCFISCSNTGTSSLFLGDLQNKKIKSSFKIPKGVYSFDYDKENNIIVTGGLDRYIRLWNPYVTIKSTSVLKGHNSSVIHIVACADQIISFSKDKMIKIWDTRDHCCIQTIPSRLTDFGAHQITTVYYNRKLQTLLLGSCSIAVLEKRKPEEVNVSLITEEEQLSHPKPLCGALYNDLFNQVVSACHGSIVNVWHVDTGEKAIMFTNAHNGHEITSMTFDPTKRRLITGSRNGSVKIWNFNNGACLHSMNALDDSEVTGIVCLKQRIVTVGWNHKIMVYRDVRGAEDDPPKMWNNLHKDDILSVDHTKAGLMVTTSYDGQVCCWNIETAHVFCQMNVNDKRTRSNQGGKIAWNNRILPRRATIDLKPDDINKHLSVDKVIFLQNREQDKKTATLLVSVDGIIQAWSVQGGLLGRFDATGRRNDESILALKSDSLNHILFTGDSSGYIKIWDISDYCIKQQQTPVQTRSPSPLDQFSRKKAGNSLAGLLKRSTVDSFNRMTSSNTKSSSSKSSSDIFDSICSPPETLLQFRGHGKSIVSIDYCEKKQLIVTASTDCYVRLWTINGKYLGTFGQKQPWDSLENSVNLKKARRLPPDLQRIASTQTLKVVNGSAPRWKLARNIFTILHMGRRNTKSAVKDEDVTQIITSETSAINRHQILDIPIHEVLGKNYKPKQRHRMPPIIKPKINNLQCVAFSSLPFKELEHIEEPKMPQVLVHAMAARQQQQQQQNNRTVASAINGDQNRKSQYSNNRKGGTSPIRHTVNNRLLPAIAMNRNKPN</sequence>
<dbReference type="OrthoDB" id="5980302at2759"/>
<dbReference type="InterPro" id="IPR011992">
    <property type="entry name" value="EF-hand-dom_pair"/>
</dbReference>
<name>A0A7M5XC79_9CNID</name>
<dbReference type="PANTHER" id="PTHR44324">
    <property type="entry name" value="WD40 REPEAT DOMAIN 95"/>
    <property type="match status" value="1"/>
</dbReference>
<feature type="repeat" description="WD" evidence="8">
    <location>
        <begin position="348"/>
        <end position="387"/>
    </location>
</feature>
<dbReference type="AlphaFoldDB" id="A0A7M5XC79"/>
<proteinExistence type="inferred from homology"/>
<evidence type="ECO:0000313" key="12">
    <source>
        <dbReference type="Proteomes" id="UP000594262"/>
    </source>
</evidence>
<feature type="repeat" description="WD" evidence="8">
    <location>
        <begin position="806"/>
        <end position="840"/>
    </location>
</feature>
<dbReference type="PROSITE" id="PS00018">
    <property type="entry name" value="EF_HAND_1"/>
    <property type="match status" value="1"/>
</dbReference>
<evidence type="ECO:0000256" key="6">
    <source>
        <dbReference type="ARBA" id="ARBA00023223"/>
    </source>
</evidence>
<evidence type="ECO:0000256" key="1">
    <source>
        <dbReference type="ARBA" id="ARBA00007828"/>
    </source>
</evidence>
<dbReference type="Pfam" id="PF00400">
    <property type="entry name" value="WD40"/>
    <property type="match status" value="4"/>
</dbReference>
<organism evidence="11 12">
    <name type="scientific">Clytia hemisphaerica</name>
    <dbReference type="NCBI Taxonomy" id="252671"/>
    <lineage>
        <taxon>Eukaryota</taxon>
        <taxon>Metazoa</taxon>
        <taxon>Cnidaria</taxon>
        <taxon>Hydrozoa</taxon>
        <taxon>Hydroidolina</taxon>
        <taxon>Leptothecata</taxon>
        <taxon>Obeliida</taxon>
        <taxon>Clytiidae</taxon>
        <taxon>Clytia</taxon>
    </lineage>
</organism>
<dbReference type="EnsemblMetazoa" id="CLYHEMT020490.1">
    <property type="protein sequence ID" value="CLYHEMP020490.1"/>
    <property type="gene ID" value="CLYHEMG020490"/>
</dbReference>
<dbReference type="SUPFAM" id="SSF47473">
    <property type="entry name" value="EF-hand"/>
    <property type="match status" value="1"/>
</dbReference>
<keyword evidence="6" id="KW-0455">Luminescence</keyword>
<keyword evidence="4" id="KW-0677">Repeat</keyword>
<feature type="compositionally biased region" description="Polar residues" evidence="9">
    <location>
        <begin position="1005"/>
        <end position="1029"/>
    </location>
</feature>
<dbReference type="Gene3D" id="1.10.238.10">
    <property type="entry name" value="EF-hand"/>
    <property type="match status" value="1"/>
</dbReference>
<dbReference type="InterPro" id="IPR018247">
    <property type="entry name" value="EF_Hand_1_Ca_BS"/>
</dbReference>
<keyword evidence="3 8" id="KW-0853">WD repeat</keyword>
<feature type="region of interest" description="Disordered" evidence="9">
    <location>
        <begin position="997"/>
        <end position="1054"/>
    </location>
</feature>
<keyword evidence="7" id="KW-0599">Photoprotein</keyword>
<evidence type="ECO:0000256" key="9">
    <source>
        <dbReference type="SAM" id="MobiDB-lite"/>
    </source>
</evidence>
<keyword evidence="12" id="KW-1185">Reference proteome</keyword>
<dbReference type="InterPro" id="IPR036322">
    <property type="entry name" value="WD40_repeat_dom_sf"/>
</dbReference>
<evidence type="ECO:0000256" key="5">
    <source>
        <dbReference type="ARBA" id="ARBA00022837"/>
    </source>
</evidence>
<keyword evidence="5" id="KW-0106">Calcium</keyword>
<dbReference type="PROSITE" id="PS50082">
    <property type="entry name" value="WD_REPEATS_2"/>
    <property type="match status" value="4"/>
</dbReference>
<dbReference type="SMART" id="SM00320">
    <property type="entry name" value="WD40"/>
    <property type="match status" value="9"/>
</dbReference>
<dbReference type="PANTHER" id="PTHR44324:SF6">
    <property type="entry name" value="EF-HAND CALCIUM BINDING DOMAIN 8"/>
    <property type="match status" value="1"/>
</dbReference>
<evidence type="ECO:0000256" key="3">
    <source>
        <dbReference type="ARBA" id="ARBA00022574"/>
    </source>
</evidence>
<dbReference type="InterPro" id="IPR001680">
    <property type="entry name" value="WD40_rpt"/>
</dbReference>
<protein>
    <recommendedName>
        <fullName evidence="2">WD repeat-containing protein on Y chromosome</fullName>
    </recommendedName>
</protein>
<dbReference type="SUPFAM" id="SSF50978">
    <property type="entry name" value="WD40 repeat-like"/>
    <property type="match status" value="3"/>
</dbReference>
<dbReference type="PROSITE" id="PS00678">
    <property type="entry name" value="WD_REPEATS_1"/>
    <property type="match status" value="1"/>
</dbReference>
<dbReference type="PROSITE" id="PS50294">
    <property type="entry name" value="WD_REPEATS_REGION"/>
    <property type="match status" value="2"/>
</dbReference>
<dbReference type="PROSITE" id="PS50222">
    <property type="entry name" value="EF_HAND_2"/>
    <property type="match status" value="1"/>
</dbReference>
<comment type="similarity">
    <text evidence="1">Belongs to the aequorin family.</text>
</comment>
<evidence type="ECO:0000256" key="4">
    <source>
        <dbReference type="ARBA" id="ARBA00022737"/>
    </source>
</evidence>
<dbReference type="InterPro" id="IPR051242">
    <property type="entry name" value="WD-EF-hand_domain"/>
</dbReference>
<dbReference type="GO" id="GO:0008218">
    <property type="term" value="P:bioluminescence"/>
    <property type="evidence" value="ECO:0007669"/>
    <property type="project" value="UniProtKB-KW"/>
</dbReference>
<accession>A0A7M5XC79</accession>
<evidence type="ECO:0000259" key="10">
    <source>
        <dbReference type="PROSITE" id="PS50222"/>
    </source>
</evidence>
<reference evidence="11" key="1">
    <citation type="submission" date="2021-01" db="UniProtKB">
        <authorList>
            <consortium name="EnsemblMetazoa"/>
        </authorList>
    </citation>
    <scope>IDENTIFICATION</scope>
</reference>